<evidence type="ECO:0000256" key="1">
    <source>
        <dbReference type="ARBA" id="ARBA00022475"/>
    </source>
</evidence>
<dbReference type="OrthoDB" id="9773199at2"/>
<keyword evidence="2" id="KW-0997">Cell inner membrane</keyword>
<dbReference type="RefSeq" id="WP_005214066.1">
    <property type="nucleotide sequence ID" value="NZ_KB291653.1"/>
</dbReference>
<evidence type="ECO:0000256" key="3">
    <source>
        <dbReference type="ARBA" id="ARBA00022723"/>
    </source>
</evidence>
<dbReference type="HOGENOM" id="CLU_065964_0_0_9"/>
<dbReference type="STRING" id="545697.HMPREF0216_02302"/>
<dbReference type="GO" id="GO:0046872">
    <property type="term" value="F:metal ion binding"/>
    <property type="evidence" value="ECO:0007669"/>
    <property type="project" value="UniProtKB-KW"/>
</dbReference>
<dbReference type="PANTHER" id="PTHR34990:SF2">
    <property type="entry name" value="BLL8164 PROTEIN"/>
    <property type="match status" value="1"/>
</dbReference>
<dbReference type="Gene3D" id="3.60.21.10">
    <property type="match status" value="1"/>
</dbReference>
<dbReference type="InterPro" id="IPR004843">
    <property type="entry name" value="Calcineurin-like_PHP"/>
</dbReference>
<organism evidence="7 8">
    <name type="scientific">Clostridium celatum DSM 1785</name>
    <dbReference type="NCBI Taxonomy" id="545697"/>
    <lineage>
        <taxon>Bacteria</taxon>
        <taxon>Bacillati</taxon>
        <taxon>Bacillota</taxon>
        <taxon>Clostridia</taxon>
        <taxon>Eubacteriales</taxon>
        <taxon>Clostridiaceae</taxon>
        <taxon>Clostridium</taxon>
    </lineage>
</organism>
<evidence type="ECO:0000313" key="8">
    <source>
        <dbReference type="Proteomes" id="UP000010420"/>
    </source>
</evidence>
<accession>L1QEG6</accession>
<protein>
    <submittedName>
        <fullName evidence="7">Ser/Thr phosphatase family protein</fullName>
    </submittedName>
</protein>
<dbReference type="GO" id="GO:0009245">
    <property type="term" value="P:lipid A biosynthetic process"/>
    <property type="evidence" value="ECO:0007669"/>
    <property type="project" value="TreeGrafter"/>
</dbReference>
<dbReference type="PATRIC" id="fig|545697.3.peg.2264"/>
<evidence type="ECO:0000313" key="7">
    <source>
        <dbReference type="EMBL" id="EKY25987.1"/>
    </source>
</evidence>
<evidence type="ECO:0000256" key="5">
    <source>
        <dbReference type="ARBA" id="ARBA00023211"/>
    </source>
</evidence>
<dbReference type="Proteomes" id="UP000010420">
    <property type="component" value="Unassembled WGS sequence"/>
</dbReference>
<dbReference type="EMBL" id="AMEZ01000062">
    <property type="protein sequence ID" value="EKY25987.1"/>
    <property type="molecule type" value="Genomic_DNA"/>
</dbReference>
<evidence type="ECO:0000256" key="2">
    <source>
        <dbReference type="ARBA" id="ARBA00022519"/>
    </source>
</evidence>
<keyword evidence="5" id="KW-0464">Manganese</keyword>
<sequence>MSEKQLDTLYNEGFTVNFNDDSKLVFISDVHRGDGTYSDSLLPNRNIYITALRYYLKNDYTYIEVGDGDELWKNKNYNEIAYCYEDIFKILNKFKKKENIYCIYGNHDFIKKNKNFKRNQEKALRKIGADYGQAFIEFISDIEFYEGINFMYTPLEEKFLVTHGNQVDIPNNELWVINRFLVRYFWKFLNGIAGFRDPTTSAKSKTKRSREDIKLQSWAIDNGKMILCGHTHNSRFPTVYEPPYFNDGCCVLPYAMTAIEIEKGKIKLVKWEINAQETGSLWVVRKIIGGPTPISSYLQYAKEERIKKRKN</sequence>
<dbReference type="GO" id="GO:0016020">
    <property type="term" value="C:membrane"/>
    <property type="evidence" value="ECO:0007669"/>
    <property type="project" value="GOC"/>
</dbReference>
<feature type="domain" description="Calcineurin-like phosphoesterase" evidence="6">
    <location>
        <begin position="23"/>
        <end position="233"/>
    </location>
</feature>
<keyword evidence="3" id="KW-0479">Metal-binding</keyword>
<comment type="caution">
    <text evidence="7">The sequence shown here is derived from an EMBL/GenBank/DDBJ whole genome shotgun (WGS) entry which is preliminary data.</text>
</comment>
<gene>
    <name evidence="7" type="ORF">HMPREF0216_02302</name>
</gene>
<dbReference type="AlphaFoldDB" id="L1QEG6"/>
<dbReference type="eggNOG" id="COG2908">
    <property type="taxonomic scope" value="Bacteria"/>
</dbReference>
<keyword evidence="8" id="KW-1185">Reference proteome</keyword>
<evidence type="ECO:0000256" key="4">
    <source>
        <dbReference type="ARBA" id="ARBA00023136"/>
    </source>
</evidence>
<dbReference type="SUPFAM" id="SSF56300">
    <property type="entry name" value="Metallo-dependent phosphatases"/>
    <property type="match status" value="1"/>
</dbReference>
<evidence type="ECO:0000259" key="6">
    <source>
        <dbReference type="Pfam" id="PF00149"/>
    </source>
</evidence>
<dbReference type="InterPro" id="IPR029052">
    <property type="entry name" value="Metallo-depent_PP-like"/>
</dbReference>
<dbReference type="GO" id="GO:0008758">
    <property type="term" value="F:UDP-2,3-diacylglucosamine hydrolase activity"/>
    <property type="evidence" value="ECO:0007669"/>
    <property type="project" value="TreeGrafter"/>
</dbReference>
<reference evidence="7 8" key="1">
    <citation type="submission" date="2012-05" db="EMBL/GenBank/DDBJ databases">
        <authorList>
            <person name="Weinstock G."/>
            <person name="Sodergren E."/>
            <person name="Lobos E.A."/>
            <person name="Fulton L."/>
            <person name="Fulton R."/>
            <person name="Courtney L."/>
            <person name="Fronick C."/>
            <person name="O'Laughlin M."/>
            <person name="Godfrey J."/>
            <person name="Wilson R.M."/>
            <person name="Miner T."/>
            <person name="Farmer C."/>
            <person name="Delehaunty K."/>
            <person name="Cordes M."/>
            <person name="Minx P."/>
            <person name="Tomlinson C."/>
            <person name="Chen J."/>
            <person name="Wollam A."/>
            <person name="Pepin K.H."/>
            <person name="Bhonagiri V."/>
            <person name="Zhang X."/>
            <person name="Suruliraj S."/>
            <person name="Warren W."/>
            <person name="Mitreva M."/>
            <person name="Mardis E.R."/>
            <person name="Wilson R.K."/>
        </authorList>
    </citation>
    <scope>NUCLEOTIDE SEQUENCE [LARGE SCALE GENOMIC DNA]</scope>
    <source>
        <strain evidence="7 8">DSM 1785</strain>
    </source>
</reference>
<proteinExistence type="predicted"/>
<keyword evidence="4" id="KW-0472">Membrane</keyword>
<name>L1QEG6_9CLOT</name>
<dbReference type="PANTHER" id="PTHR34990">
    <property type="entry name" value="UDP-2,3-DIACYLGLUCOSAMINE HYDROLASE-RELATED"/>
    <property type="match status" value="1"/>
</dbReference>
<dbReference type="InterPro" id="IPR043461">
    <property type="entry name" value="LpxH-like"/>
</dbReference>
<keyword evidence="1" id="KW-1003">Cell membrane</keyword>
<dbReference type="Pfam" id="PF00149">
    <property type="entry name" value="Metallophos"/>
    <property type="match status" value="1"/>
</dbReference>